<dbReference type="HOGENOM" id="CLU_477288_0_0_0"/>
<dbReference type="AlphaFoldDB" id="B1ZYQ1"/>
<dbReference type="eggNOG" id="COG4191">
    <property type="taxonomic scope" value="Bacteria"/>
</dbReference>
<dbReference type="eggNOG" id="COG1956">
    <property type="taxonomic scope" value="Bacteria"/>
</dbReference>
<dbReference type="InterPro" id="IPR003594">
    <property type="entry name" value="HATPase_dom"/>
</dbReference>
<dbReference type="PANTHER" id="PTHR43065:SF10">
    <property type="entry name" value="PEROXIDE STRESS-ACTIVATED HISTIDINE KINASE MAK3"/>
    <property type="match status" value="1"/>
</dbReference>
<evidence type="ECO:0000256" key="5">
    <source>
        <dbReference type="ARBA" id="ARBA00022741"/>
    </source>
</evidence>
<dbReference type="EC" id="2.7.13.3" evidence="2"/>
<dbReference type="SMART" id="SM00387">
    <property type="entry name" value="HATPase_c"/>
    <property type="match status" value="1"/>
</dbReference>
<dbReference type="PROSITE" id="PS50109">
    <property type="entry name" value="HIS_KIN"/>
    <property type="match status" value="1"/>
</dbReference>
<feature type="domain" description="Histidine kinase" evidence="9">
    <location>
        <begin position="358"/>
        <end position="581"/>
    </location>
</feature>
<dbReference type="Gene3D" id="3.30.450.40">
    <property type="match status" value="2"/>
</dbReference>
<dbReference type="SUPFAM" id="SSF55781">
    <property type="entry name" value="GAF domain-like"/>
    <property type="match status" value="2"/>
</dbReference>
<dbReference type="GO" id="GO:0000155">
    <property type="term" value="F:phosphorelay sensor kinase activity"/>
    <property type="evidence" value="ECO:0007669"/>
    <property type="project" value="InterPro"/>
</dbReference>
<dbReference type="RefSeq" id="WP_012374824.1">
    <property type="nucleotide sequence ID" value="NC_010571.1"/>
</dbReference>
<dbReference type="SMART" id="SM00388">
    <property type="entry name" value="HisKA"/>
    <property type="match status" value="1"/>
</dbReference>
<dbReference type="Proteomes" id="UP000007013">
    <property type="component" value="Chromosome"/>
</dbReference>
<evidence type="ECO:0000256" key="7">
    <source>
        <dbReference type="ARBA" id="ARBA00022840"/>
    </source>
</evidence>
<dbReference type="InterPro" id="IPR005467">
    <property type="entry name" value="His_kinase_dom"/>
</dbReference>
<name>B1ZYQ1_OPITP</name>
<keyword evidence="3" id="KW-0597">Phosphoprotein</keyword>
<dbReference type="InterPro" id="IPR036097">
    <property type="entry name" value="HisK_dim/P_sf"/>
</dbReference>
<dbReference type="STRING" id="452637.Oter_2004"/>
<gene>
    <name evidence="10" type="ordered locus">Oter_2004</name>
</gene>
<keyword evidence="6 10" id="KW-0418">Kinase</keyword>
<dbReference type="SUPFAM" id="SSF47384">
    <property type="entry name" value="Homodimeric domain of signal transducing histidine kinase"/>
    <property type="match status" value="1"/>
</dbReference>
<evidence type="ECO:0000256" key="2">
    <source>
        <dbReference type="ARBA" id="ARBA00012438"/>
    </source>
</evidence>
<keyword evidence="7" id="KW-0067">ATP-binding</keyword>
<dbReference type="Gene3D" id="1.10.287.130">
    <property type="match status" value="1"/>
</dbReference>
<comment type="catalytic activity">
    <reaction evidence="1">
        <text>ATP + protein L-histidine = ADP + protein N-phospho-L-histidine.</text>
        <dbReference type="EC" id="2.7.13.3"/>
    </reaction>
</comment>
<dbReference type="CDD" id="cd00082">
    <property type="entry name" value="HisKA"/>
    <property type="match status" value="1"/>
</dbReference>
<dbReference type="GO" id="GO:0005524">
    <property type="term" value="F:ATP binding"/>
    <property type="evidence" value="ECO:0007669"/>
    <property type="project" value="UniProtKB-KW"/>
</dbReference>
<evidence type="ECO:0000256" key="8">
    <source>
        <dbReference type="ARBA" id="ARBA00023012"/>
    </source>
</evidence>
<organism evidence="10 11">
    <name type="scientific">Opitutus terrae (strain DSM 11246 / JCM 15787 / PB90-1)</name>
    <dbReference type="NCBI Taxonomy" id="452637"/>
    <lineage>
        <taxon>Bacteria</taxon>
        <taxon>Pseudomonadati</taxon>
        <taxon>Verrucomicrobiota</taxon>
        <taxon>Opitutia</taxon>
        <taxon>Opitutales</taxon>
        <taxon>Opitutaceae</taxon>
        <taxon>Opitutus</taxon>
    </lineage>
</organism>
<evidence type="ECO:0000256" key="3">
    <source>
        <dbReference type="ARBA" id="ARBA00022553"/>
    </source>
</evidence>
<accession>B1ZYQ1</accession>
<dbReference type="eggNOG" id="COG2203">
    <property type="taxonomic scope" value="Bacteria"/>
</dbReference>
<protein>
    <recommendedName>
        <fullName evidence="2">histidine kinase</fullName>
        <ecNumber evidence="2">2.7.13.3</ecNumber>
    </recommendedName>
</protein>
<proteinExistence type="predicted"/>
<evidence type="ECO:0000256" key="4">
    <source>
        <dbReference type="ARBA" id="ARBA00022679"/>
    </source>
</evidence>
<keyword evidence="11" id="KW-1185">Reference proteome</keyword>
<sequence length="582" mass="62770">MSTPADPRALSALYRLTSLARQAEDPHSVLRDALEVLVSTFQADAGSIALFNPSTGLLEDEVQHGLPPSADPSGLKLGHGITGWCVLNARSLLVPDVSTEPRYIAERSATRCEMAVPMRDGERVIGVANLESDRRGGFSAEDLALLEQLTAETTHLVLLLWRTRHLQAKARQFETLLSSGQSLVAKLEKQELFATLTRDTREMMQGRSCALFHQPADAALVRCVAQDHADATTPGIPAGDLPIKSSLVAAAFHTKRQVEFSDVQSPGFGGLADLPDDPTLHSALYTPLLHEGEVFGVLAVFLDRVHRFDDDEKRACASLASLGAVALQNARLYARVFESEEKLRKSEQLTTLGLLAAEIAHEIRNPLTVIKLLHGGLGLDFPPDDPRRTDVRVINEKLDQLESIVSRVLNFAKAPAALHSRWSVADMISDTLVLVRPKLAQAHIHLSFQAPAQPLVVDAHKGQLQQVLLNLIFNATEAMTATSVPSTPEPPPARRELSIAVGQELRGSVSMVTIDVTDSGAGIAPELAPRIFDSFLSGRTGGTGLGLAIAKRILESHHGEITLRATGPSGTTMRVTLPLAKS</sequence>
<dbReference type="InterPro" id="IPR003018">
    <property type="entry name" value="GAF"/>
</dbReference>
<dbReference type="KEGG" id="ote:Oter_2004"/>
<dbReference type="Pfam" id="PF02518">
    <property type="entry name" value="HATPase_c"/>
    <property type="match status" value="1"/>
</dbReference>
<evidence type="ECO:0000256" key="1">
    <source>
        <dbReference type="ARBA" id="ARBA00000085"/>
    </source>
</evidence>
<dbReference type="InterPro" id="IPR004358">
    <property type="entry name" value="Sig_transdc_His_kin-like_C"/>
</dbReference>
<evidence type="ECO:0000259" key="9">
    <source>
        <dbReference type="PROSITE" id="PS50109"/>
    </source>
</evidence>
<reference evidence="10 11" key="1">
    <citation type="journal article" date="2011" name="J. Bacteriol.">
        <title>Genome sequence of the verrucomicrobium Opitutus terrae PB90-1, an abundant inhabitant of rice paddy soil ecosystems.</title>
        <authorList>
            <person name="van Passel M.W."/>
            <person name="Kant R."/>
            <person name="Palva A."/>
            <person name="Copeland A."/>
            <person name="Lucas S."/>
            <person name="Lapidus A."/>
            <person name="Glavina del Rio T."/>
            <person name="Pitluck S."/>
            <person name="Goltsman E."/>
            <person name="Clum A."/>
            <person name="Sun H."/>
            <person name="Schmutz J."/>
            <person name="Larimer F.W."/>
            <person name="Land M.L."/>
            <person name="Hauser L."/>
            <person name="Kyrpides N."/>
            <person name="Mikhailova N."/>
            <person name="Richardson P.P."/>
            <person name="Janssen P.H."/>
            <person name="de Vos W.M."/>
            <person name="Smidt H."/>
        </authorList>
    </citation>
    <scope>NUCLEOTIDE SEQUENCE [LARGE SCALE GENOMIC DNA]</scope>
    <source>
        <strain evidence="11">DSM 11246 / JCM 15787 / PB90-1</strain>
    </source>
</reference>
<dbReference type="InterPro" id="IPR036890">
    <property type="entry name" value="HATPase_C_sf"/>
</dbReference>
<dbReference type="Pfam" id="PF00512">
    <property type="entry name" value="HisKA"/>
    <property type="match status" value="1"/>
</dbReference>
<dbReference type="InterPro" id="IPR029016">
    <property type="entry name" value="GAF-like_dom_sf"/>
</dbReference>
<keyword evidence="8" id="KW-0902">Two-component regulatory system</keyword>
<dbReference type="SUPFAM" id="SSF55874">
    <property type="entry name" value="ATPase domain of HSP90 chaperone/DNA topoisomerase II/histidine kinase"/>
    <property type="match status" value="1"/>
</dbReference>
<dbReference type="SMART" id="SM00065">
    <property type="entry name" value="GAF"/>
    <property type="match status" value="2"/>
</dbReference>
<evidence type="ECO:0000313" key="11">
    <source>
        <dbReference type="Proteomes" id="UP000007013"/>
    </source>
</evidence>
<dbReference type="PRINTS" id="PR00344">
    <property type="entry name" value="BCTRLSENSOR"/>
</dbReference>
<evidence type="ECO:0000256" key="6">
    <source>
        <dbReference type="ARBA" id="ARBA00022777"/>
    </source>
</evidence>
<dbReference type="Pfam" id="PF13185">
    <property type="entry name" value="GAF_2"/>
    <property type="match status" value="2"/>
</dbReference>
<dbReference type="Gene3D" id="3.30.565.10">
    <property type="entry name" value="Histidine kinase-like ATPase, C-terminal domain"/>
    <property type="match status" value="1"/>
</dbReference>
<keyword evidence="4" id="KW-0808">Transferase</keyword>
<dbReference type="EMBL" id="CP001032">
    <property type="protein sequence ID" value="ACB75287.1"/>
    <property type="molecule type" value="Genomic_DNA"/>
</dbReference>
<dbReference type="OrthoDB" id="9760427at2"/>
<dbReference type="PANTHER" id="PTHR43065">
    <property type="entry name" value="SENSOR HISTIDINE KINASE"/>
    <property type="match status" value="1"/>
</dbReference>
<keyword evidence="5" id="KW-0547">Nucleotide-binding</keyword>
<dbReference type="InterPro" id="IPR003661">
    <property type="entry name" value="HisK_dim/P_dom"/>
</dbReference>
<evidence type="ECO:0000313" key="10">
    <source>
        <dbReference type="EMBL" id="ACB75287.1"/>
    </source>
</evidence>